<dbReference type="InterPro" id="IPR021727">
    <property type="entry name" value="DUF3299"/>
</dbReference>
<dbReference type="EMBL" id="BPEU01000018">
    <property type="protein sequence ID" value="GIU42613.1"/>
    <property type="molecule type" value="Genomic_DNA"/>
</dbReference>
<keyword evidence="2" id="KW-1185">Reference proteome</keyword>
<dbReference type="Pfam" id="PF11736">
    <property type="entry name" value="DUF3299"/>
    <property type="match status" value="1"/>
</dbReference>
<organism evidence="1 2">
    <name type="scientific">Shewanella colwelliana</name>
    <name type="common">Alteromonas colwelliana</name>
    <dbReference type="NCBI Taxonomy" id="23"/>
    <lineage>
        <taxon>Bacteria</taxon>
        <taxon>Pseudomonadati</taxon>
        <taxon>Pseudomonadota</taxon>
        <taxon>Gammaproteobacteria</taxon>
        <taxon>Alteromonadales</taxon>
        <taxon>Shewanellaceae</taxon>
        <taxon>Shewanella</taxon>
    </lineage>
</organism>
<evidence type="ECO:0000313" key="1">
    <source>
        <dbReference type="EMBL" id="GIU42613.1"/>
    </source>
</evidence>
<accession>A0ABQ4P591</accession>
<comment type="caution">
    <text evidence="1">The sequence shown here is derived from an EMBL/GenBank/DDBJ whole genome shotgun (WGS) entry which is preliminary data.</text>
</comment>
<sequence length="163" mass="17525">MILASLTNMKKLILAISLLISPSLLAEEAISILWHNLAPGAADLPVETNVNLALDGKKVIIPGFVVPLDGKNSGYVKNFLLTPQQGACFHKPPSPANQLIHVSFDVPIAIPDLQQPMYIAGTLRVKSAQAGFAKTGYHLKGIEAIAYPTKISTPSTEQDHQHE</sequence>
<proteinExistence type="predicted"/>
<protein>
    <submittedName>
        <fullName evidence="1">DUF3299 domain-containing protein</fullName>
    </submittedName>
</protein>
<dbReference type="Proteomes" id="UP000773469">
    <property type="component" value="Unassembled WGS sequence"/>
</dbReference>
<reference evidence="1 2" key="1">
    <citation type="submission" date="2021-05" db="EMBL/GenBank/DDBJ databases">
        <title>Molecular characterization for Shewanella algae harboring chromosomal blaOXA-55-like strains isolated from clinical and environment sample.</title>
        <authorList>
            <person name="Ohama Y."/>
            <person name="Aoki K."/>
            <person name="Harada S."/>
            <person name="Moriya K."/>
            <person name="Ishii Y."/>
            <person name="Tateda K."/>
        </authorList>
    </citation>
    <scope>NUCLEOTIDE SEQUENCE [LARGE SCALE GENOMIC DNA]</scope>
    <source>
        <strain evidence="1 2">MBTL60-118</strain>
    </source>
</reference>
<gene>
    <name evidence="1" type="ORF">TUM3794_26360</name>
</gene>
<evidence type="ECO:0000313" key="2">
    <source>
        <dbReference type="Proteomes" id="UP000773469"/>
    </source>
</evidence>
<name>A0ABQ4P591_SHECO</name>
<dbReference type="Gene3D" id="2.40.50.870">
    <property type="entry name" value="Protein of unknown function (DUF3299)"/>
    <property type="match status" value="1"/>
</dbReference>